<accession>I7BYW6</accession>
<name>I7BYW6_PSEPT</name>
<reference evidence="2" key="1">
    <citation type="journal article" date="2013" name="Microb. Biotechnol.">
        <title>Metabolic potential of the organic-solvent tolerant Pseudomonas putida DOT-T1E deduced from its annotated genome.</title>
        <authorList>
            <person name="Udaondo Z."/>
            <person name="Molina L."/>
            <person name="Daniels C."/>
            <person name="Gomez M.J."/>
            <person name="Molina-Henares M.A."/>
            <person name="Matilla M.A."/>
            <person name="Roca A."/>
            <person name="Fernandez M."/>
            <person name="Duque E."/>
            <person name="Segura A."/>
            <person name="Ramos J.L."/>
        </authorList>
    </citation>
    <scope>NUCLEOTIDE SEQUENCE [LARGE SCALE GENOMIC DNA]</scope>
    <source>
        <strain evidence="2">DOT-T1E</strain>
    </source>
</reference>
<dbReference type="PATRIC" id="fig|1196325.3.peg.3499"/>
<dbReference type="EMBL" id="CP003734">
    <property type="protein sequence ID" value="AFO49367.1"/>
    <property type="molecule type" value="Genomic_DNA"/>
</dbReference>
<protein>
    <submittedName>
        <fullName evidence="1">Uncharacterized protein</fullName>
    </submittedName>
</protein>
<dbReference type="Proteomes" id="UP000006503">
    <property type="component" value="Chromosome"/>
</dbReference>
<dbReference type="AlphaFoldDB" id="I7BYW6"/>
<dbReference type="KEGG" id="ppx:T1E_3531"/>
<dbReference type="HOGENOM" id="CLU_3220899_0_0_6"/>
<evidence type="ECO:0000313" key="1">
    <source>
        <dbReference type="EMBL" id="AFO49367.1"/>
    </source>
</evidence>
<gene>
    <name evidence="1" type="ordered locus">T1E_3531</name>
</gene>
<proteinExistence type="predicted"/>
<sequence>MFIQWGRGLGLRGHARSHRYSTGFKGCGVSVGAGVPAKGPEWLL</sequence>
<organism evidence="1 2">
    <name type="scientific">Pseudomonas putida (strain DOT-T1E)</name>
    <dbReference type="NCBI Taxonomy" id="1196325"/>
    <lineage>
        <taxon>Bacteria</taxon>
        <taxon>Pseudomonadati</taxon>
        <taxon>Pseudomonadota</taxon>
        <taxon>Gammaproteobacteria</taxon>
        <taxon>Pseudomonadales</taxon>
        <taxon>Pseudomonadaceae</taxon>
        <taxon>Pseudomonas</taxon>
    </lineage>
</organism>
<evidence type="ECO:0000313" key="2">
    <source>
        <dbReference type="Proteomes" id="UP000006503"/>
    </source>
</evidence>